<dbReference type="InterPro" id="IPR002182">
    <property type="entry name" value="NB-ARC"/>
</dbReference>
<feature type="region of interest" description="Disordered" evidence="2">
    <location>
        <begin position="19"/>
        <end position="51"/>
    </location>
</feature>
<dbReference type="PANTHER" id="PTHR19338:SF32">
    <property type="entry name" value="OS06G0287500 PROTEIN"/>
    <property type="match status" value="1"/>
</dbReference>
<feature type="domain" description="NB-ARC" evidence="3">
    <location>
        <begin position="214"/>
        <end position="384"/>
    </location>
</feature>
<keyword evidence="1" id="KW-0611">Plant defense</keyword>
<dbReference type="Pfam" id="PF00931">
    <property type="entry name" value="NB-ARC"/>
    <property type="match status" value="1"/>
</dbReference>
<comment type="caution">
    <text evidence="4">The sequence shown here is derived from an EMBL/GenBank/DDBJ whole genome shotgun (WGS) entry which is preliminary data.</text>
</comment>
<dbReference type="SUPFAM" id="SSF52540">
    <property type="entry name" value="P-loop containing nucleoside triphosphate hydrolases"/>
    <property type="match status" value="1"/>
</dbReference>
<dbReference type="STRING" id="57577.A0A2K3NRJ8"/>
<accession>A0A2K3NRJ8</accession>
<dbReference type="FunFam" id="3.40.50.300:FF:001091">
    <property type="entry name" value="Probable disease resistance protein At1g61300"/>
    <property type="match status" value="1"/>
</dbReference>
<evidence type="ECO:0000259" key="3">
    <source>
        <dbReference type="Pfam" id="PF00931"/>
    </source>
</evidence>
<protein>
    <submittedName>
        <fullName evidence="4">Disease resistance protein rpm1-like</fullName>
    </submittedName>
</protein>
<dbReference type="GO" id="GO:0006952">
    <property type="term" value="P:defense response"/>
    <property type="evidence" value="ECO:0007669"/>
    <property type="project" value="UniProtKB-KW"/>
</dbReference>
<organism evidence="4 5">
    <name type="scientific">Trifolium pratense</name>
    <name type="common">Red clover</name>
    <dbReference type="NCBI Taxonomy" id="57577"/>
    <lineage>
        <taxon>Eukaryota</taxon>
        <taxon>Viridiplantae</taxon>
        <taxon>Streptophyta</taxon>
        <taxon>Embryophyta</taxon>
        <taxon>Tracheophyta</taxon>
        <taxon>Spermatophyta</taxon>
        <taxon>Magnoliopsida</taxon>
        <taxon>eudicotyledons</taxon>
        <taxon>Gunneridae</taxon>
        <taxon>Pentapetalae</taxon>
        <taxon>rosids</taxon>
        <taxon>fabids</taxon>
        <taxon>Fabales</taxon>
        <taxon>Fabaceae</taxon>
        <taxon>Papilionoideae</taxon>
        <taxon>50 kb inversion clade</taxon>
        <taxon>NPAAA clade</taxon>
        <taxon>Hologalegina</taxon>
        <taxon>IRL clade</taxon>
        <taxon>Trifolieae</taxon>
        <taxon>Trifolium</taxon>
    </lineage>
</organism>
<evidence type="ECO:0000313" key="4">
    <source>
        <dbReference type="EMBL" id="PNY05660.1"/>
    </source>
</evidence>
<reference evidence="4 5" key="2">
    <citation type="journal article" date="2017" name="Front. Plant Sci.">
        <title>Gene Classification and Mining of Molecular Markers Useful in Red Clover (Trifolium pratense) Breeding.</title>
        <authorList>
            <person name="Istvanek J."/>
            <person name="Dluhosova J."/>
            <person name="Dluhos P."/>
            <person name="Patkova L."/>
            <person name="Nedelnik J."/>
            <person name="Repkova J."/>
        </authorList>
    </citation>
    <scope>NUCLEOTIDE SEQUENCE [LARGE SCALE GENOMIC DNA]</scope>
    <source>
        <strain evidence="5">cv. Tatra</strain>
        <tissue evidence="4">Young leaves</tissue>
    </source>
</reference>
<dbReference type="Proteomes" id="UP000236291">
    <property type="component" value="Unassembled WGS sequence"/>
</dbReference>
<dbReference type="EMBL" id="ASHM01000909">
    <property type="protein sequence ID" value="PNY05660.1"/>
    <property type="molecule type" value="Genomic_DNA"/>
</dbReference>
<dbReference type="AlphaFoldDB" id="A0A2K3NRJ8"/>
<name>A0A2K3NRJ8_TRIPR</name>
<dbReference type="PANTHER" id="PTHR19338">
    <property type="entry name" value="TRANSLOCASE OF INNER MITOCHONDRIAL MEMBRANE 13 HOMOLOG"/>
    <property type="match status" value="1"/>
</dbReference>
<proteinExistence type="predicted"/>
<dbReference type="GO" id="GO:0043531">
    <property type="term" value="F:ADP binding"/>
    <property type="evidence" value="ECO:0007669"/>
    <property type="project" value="InterPro"/>
</dbReference>
<sequence>MDVCNTDMIKRYIKELSKHVRSPTKGREDGDVHGSSGYSPELGENGQKLKQKSVLQRTAVDNEIEIDKEMERREATNMIRGVPKEVAEMKNELKEIEEFINCADRMAEAEEDNTHGGIKLAKGEQPHDPGCAALLPKTGDFLKTMSARLQIAYKIQNVKSLVNAMEDTTGKGHGFQIQSFPSEGSSSSAANRKTTLNNLRKAPFYIEEVVEFEAPREDLISWLVRGREERTVVSVVEMGGQGKTTLAKKVFDSEKVIGHFGVCRLWITVSQSYTVDGLLRDMLQKFYKQKGDNPPPSISEMDRDSLIDEVRCFLQNKRYFILFDDAWDGNFWNEFEYCLIDSKKGSRILITTRKINVATSCRRSSLVQVHELKPLNHEYLWSFFLRRHSLT</sequence>
<dbReference type="InterPro" id="IPR027417">
    <property type="entry name" value="P-loop_NTPase"/>
</dbReference>
<reference evidence="4 5" key="1">
    <citation type="journal article" date="2014" name="Am. J. Bot.">
        <title>Genome assembly and annotation for red clover (Trifolium pratense; Fabaceae).</title>
        <authorList>
            <person name="Istvanek J."/>
            <person name="Jaros M."/>
            <person name="Krenek A."/>
            <person name="Repkova J."/>
        </authorList>
    </citation>
    <scope>NUCLEOTIDE SEQUENCE [LARGE SCALE GENOMIC DNA]</scope>
    <source>
        <strain evidence="5">cv. Tatra</strain>
        <tissue evidence="4">Young leaves</tissue>
    </source>
</reference>
<evidence type="ECO:0000256" key="2">
    <source>
        <dbReference type="SAM" id="MobiDB-lite"/>
    </source>
</evidence>
<gene>
    <name evidence="4" type="ORF">L195_g002115</name>
</gene>
<dbReference type="PRINTS" id="PR00364">
    <property type="entry name" value="DISEASERSIST"/>
</dbReference>
<evidence type="ECO:0000256" key="1">
    <source>
        <dbReference type="ARBA" id="ARBA00022821"/>
    </source>
</evidence>
<dbReference type="Gene3D" id="3.40.50.300">
    <property type="entry name" value="P-loop containing nucleotide triphosphate hydrolases"/>
    <property type="match status" value="1"/>
</dbReference>
<evidence type="ECO:0000313" key="5">
    <source>
        <dbReference type="Proteomes" id="UP000236291"/>
    </source>
</evidence>